<feature type="region of interest" description="Disordered" evidence="1">
    <location>
        <begin position="1"/>
        <end position="28"/>
    </location>
</feature>
<dbReference type="RefSeq" id="XP_006694572.1">
    <property type="nucleotide sequence ID" value="XM_006694509.1"/>
</dbReference>
<reference evidence="2 3" key="1">
    <citation type="journal article" date="2011" name="Cell">
        <title>Insight into structure and assembly of the nuclear pore complex by utilizing the genome of a eukaryotic thermophile.</title>
        <authorList>
            <person name="Amlacher S."/>
            <person name="Sarges P."/>
            <person name="Flemming D."/>
            <person name="van Noort V."/>
            <person name="Kunze R."/>
            <person name="Devos D.P."/>
            <person name="Arumugam M."/>
            <person name="Bork P."/>
            <person name="Hurt E."/>
        </authorList>
    </citation>
    <scope>NUCLEOTIDE SEQUENCE [LARGE SCALE GENOMIC DNA]</scope>
    <source>
        <strain evidence="3">DSM 1495 / CBS 144.50 / IMI 039719</strain>
    </source>
</reference>
<proteinExistence type="predicted"/>
<keyword evidence="3" id="KW-1185">Reference proteome</keyword>
<gene>
    <name evidence="2" type="ORF">CTHT_0041680</name>
</gene>
<name>G0SAB5_CHATD</name>
<accession>G0SAB5</accession>
<sequence>MEHLNTCRQESVSPSSTSSSGPDSSGSSVFEKLHPSLYAPISRPFCPEHATLLMEIDIEYDRYKTASELCDLIIERIAFLCAKVSPVDPMTAQEYLEYFKESKSSLAEMRRHIQQGRYWVATVGIVPSMGGRLSDLRAVSSEVDSMIQLYRETKEMLEMLIRNVTKWEKSRNRWSPLIINPSRYEQHTLTLLIALLPAKFIDDNGRELEEFEEVMALSQKRRGSTATVQEVEERFRNLSLLGAAPFKEEDIRRGVEQAAKEPIVQRAMKMTDWKKPISEGVFADDVETEVQKEVQEQEMMDVPELVDVAGQ</sequence>
<dbReference type="AlphaFoldDB" id="G0SAB5"/>
<feature type="compositionally biased region" description="Polar residues" evidence="1">
    <location>
        <begin position="1"/>
        <end position="10"/>
    </location>
</feature>
<evidence type="ECO:0000256" key="1">
    <source>
        <dbReference type="SAM" id="MobiDB-lite"/>
    </source>
</evidence>
<dbReference type="GeneID" id="18258206"/>
<dbReference type="KEGG" id="cthr:CTHT_0041680"/>
<organism evidence="3">
    <name type="scientific">Chaetomium thermophilum (strain DSM 1495 / CBS 144.50 / IMI 039719)</name>
    <name type="common">Thermochaetoides thermophila</name>
    <dbReference type="NCBI Taxonomy" id="759272"/>
    <lineage>
        <taxon>Eukaryota</taxon>
        <taxon>Fungi</taxon>
        <taxon>Dikarya</taxon>
        <taxon>Ascomycota</taxon>
        <taxon>Pezizomycotina</taxon>
        <taxon>Sordariomycetes</taxon>
        <taxon>Sordariomycetidae</taxon>
        <taxon>Sordariales</taxon>
        <taxon>Chaetomiaceae</taxon>
        <taxon>Thermochaetoides</taxon>
    </lineage>
</organism>
<feature type="compositionally biased region" description="Low complexity" evidence="1">
    <location>
        <begin position="11"/>
        <end position="28"/>
    </location>
</feature>
<protein>
    <submittedName>
        <fullName evidence="2">Uncharacterized protein</fullName>
    </submittedName>
</protein>
<evidence type="ECO:0000313" key="3">
    <source>
        <dbReference type="Proteomes" id="UP000008066"/>
    </source>
</evidence>
<evidence type="ECO:0000313" key="2">
    <source>
        <dbReference type="EMBL" id="EGS19687.1"/>
    </source>
</evidence>
<dbReference type="HOGENOM" id="CLU_894287_0_0_1"/>
<dbReference type="Proteomes" id="UP000008066">
    <property type="component" value="Unassembled WGS sequence"/>
</dbReference>
<dbReference type="EMBL" id="GL988043">
    <property type="protein sequence ID" value="EGS19687.1"/>
    <property type="molecule type" value="Genomic_DNA"/>
</dbReference>